<dbReference type="InterPro" id="IPR050390">
    <property type="entry name" value="C5-Methyltransferase"/>
</dbReference>
<organism evidence="6 7">
    <name type="scientific">Lepeophtheirus salmonis</name>
    <name type="common">Salmon louse</name>
    <name type="synonym">Caligus salmonis</name>
    <dbReference type="NCBI Taxonomy" id="72036"/>
    <lineage>
        <taxon>Eukaryota</taxon>
        <taxon>Metazoa</taxon>
        <taxon>Ecdysozoa</taxon>
        <taxon>Arthropoda</taxon>
        <taxon>Crustacea</taxon>
        <taxon>Multicrustacea</taxon>
        <taxon>Hexanauplia</taxon>
        <taxon>Copepoda</taxon>
        <taxon>Siphonostomatoida</taxon>
        <taxon>Caligidae</taxon>
        <taxon>Lepeophtheirus</taxon>
    </lineage>
</organism>
<dbReference type="GO" id="GO:0032259">
    <property type="term" value="P:methylation"/>
    <property type="evidence" value="ECO:0007669"/>
    <property type="project" value="UniProtKB-KW"/>
</dbReference>
<dbReference type="GO" id="GO:0005634">
    <property type="term" value="C:nucleus"/>
    <property type="evidence" value="ECO:0007669"/>
    <property type="project" value="TreeGrafter"/>
</dbReference>
<dbReference type="Gene3D" id="3.40.50.150">
    <property type="entry name" value="Vaccinia Virus protein VP39"/>
    <property type="match status" value="1"/>
</dbReference>
<feature type="active site" evidence="5">
    <location>
        <position position="181"/>
    </location>
</feature>
<dbReference type="Gene3D" id="2.30.30.490">
    <property type="match status" value="1"/>
</dbReference>
<dbReference type="GO" id="GO:0003677">
    <property type="term" value="F:DNA binding"/>
    <property type="evidence" value="ECO:0007669"/>
    <property type="project" value="TreeGrafter"/>
</dbReference>
<dbReference type="Gene3D" id="3.90.120.10">
    <property type="entry name" value="DNA Methylase, subunit A, domain 2"/>
    <property type="match status" value="1"/>
</dbReference>
<dbReference type="PANTHER" id="PTHR10629">
    <property type="entry name" value="CYTOSINE-SPECIFIC METHYLTRANSFERASE"/>
    <property type="match status" value="1"/>
</dbReference>
<dbReference type="PROSITE" id="PS51679">
    <property type="entry name" value="SAM_MT_C5"/>
    <property type="match status" value="1"/>
</dbReference>
<dbReference type="EC" id="2.1.1.37" evidence="1"/>
<name>A0A7R8CWP2_LEPSM</name>
<dbReference type="AlphaFoldDB" id="A0A7R8CWP2"/>
<dbReference type="GO" id="GO:0003886">
    <property type="term" value="F:DNA (cytosine-5-)-methyltransferase activity"/>
    <property type="evidence" value="ECO:0007669"/>
    <property type="project" value="UniProtKB-EC"/>
</dbReference>
<proteinExistence type="inferred from homology"/>
<evidence type="ECO:0000256" key="3">
    <source>
        <dbReference type="ARBA" id="ARBA00022679"/>
    </source>
</evidence>
<dbReference type="SUPFAM" id="SSF53335">
    <property type="entry name" value="S-adenosyl-L-methionine-dependent methyltransferases"/>
    <property type="match status" value="1"/>
</dbReference>
<accession>A0A7R8CWP2</accession>
<evidence type="ECO:0000256" key="4">
    <source>
        <dbReference type="ARBA" id="ARBA00022691"/>
    </source>
</evidence>
<keyword evidence="3 5" id="KW-0808">Transferase</keyword>
<dbReference type="InterPro" id="IPR029063">
    <property type="entry name" value="SAM-dependent_MTases_sf"/>
</dbReference>
<dbReference type="PROSITE" id="PS00094">
    <property type="entry name" value="C5_MTASE_1"/>
    <property type="match status" value="1"/>
</dbReference>
<keyword evidence="2 5" id="KW-0489">Methyltransferase</keyword>
<evidence type="ECO:0000256" key="5">
    <source>
        <dbReference type="PROSITE-ProRule" id="PRU01016"/>
    </source>
</evidence>
<keyword evidence="4 5" id="KW-0949">S-adenosyl-L-methionine</keyword>
<dbReference type="InterPro" id="IPR001525">
    <property type="entry name" value="C5_MeTfrase"/>
</dbReference>
<evidence type="ECO:0000256" key="2">
    <source>
        <dbReference type="ARBA" id="ARBA00022603"/>
    </source>
</evidence>
<dbReference type="InterPro" id="IPR043151">
    <property type="entry name" value="BAH_sf"/>
</dbReference>
<gene>
    <name evidence="6" type="ORF">LSAA_10840</name>
</gene>
<reference evidence="6" key="1">
    <citation type="submission" date="2021-02" db="EMBL/GenBank/DDBJ databases">
        <authorList>
            <person name="Bekaert M."/>
        </authorList>
    </citation>
    <scope>NUCLEOTIDE SEQUENCE</scope>
    <source>
        <strain evidence="6">IoA-00</strain>
    </source>
</reference>
<dbReference type="EMBL" id="HG994584">
    <property type="protein sequence ID" value="CAF2953706.1"/>
    <property type="molecule type" value="Genomic_DNA"/>
</dbReference>
<evidence type="ECO:0000313" key="6">
    <source>
        <dbReference type="EMBL" id="CAF2953706.1"/>
    </source>
</evidence>
<dbReference type="InterPro" id="IPR018117">
    <property type="entry name" value="C5_DNA_meth_AS"/>
</dbReference>
<comment type="similarity">
    <text evidence="5">Belongs to the class I-like SAM-binding methyltransferase superfamily. C5-methyltransferase family.</text>
</comment>
<dbReference type="GO" id="GO:0044027">
    <property type="term" value="P:negative regulation of gene expression via chromosomal CpG island methylation"/>
    <property type="evidence" value="ECO:0007669"/>
    <property type="project" value="TreeGrafter"/>
</dbReference>
<evidence type="ECO:0000256" key="1">
    <source>
        <dbReference type="ARBA" id="ARBA00011975"/>
    </source>
</evidence>
<dbReference type="PANTHER" id="PTHR10629:SF52">
    <property type="entry name" value="DNA (CYTOSINE-5)-METHYLTRANSFERASE 1"/>
    <property type="match status" value="1"/>
</dbReference>
<sequence>MSKSFNYLYWSEDEEIVDIHSVKGKCFIRPKTSICVPIDEWSEEGEYRFYYSELYDSVKDDISELSFEALNYPRNKDSTDTTKLNKLPEVPRRLRTLDVFAGCGGLSKGLYEAGISDPCWAIENYKPAAEAFKVNHPDCIVFNEDCNKLLQNVMNGILINDKNQKMPKKGDVDLLVGGPPCQGFSGMNRFNSGEYSSFKNSLVVSYLSYCDYYRPKCLGCMELHSLGEELLFWLQLLAKSSPRIHYLNTLKWDESAPYRTITVRDAIFDLPPIESGDQMETRSYESPALCHFQRKNEAEQYEPFGS</sequence>
<evidence type="ECO:0000313" key="7">
    <source>
        <dbReference type="Proteomes" id="UP000675881"/>
    </source>
</evidence>
<dbReference type="Pfam" id="PF00145">
    <property type="entry name" value="DNA_methylase"/>
    <property type="match status" value="1"/>
</dbReference>
<dbReference type="OrthoDB" id="6332066at2759"/>
<keyword evidence="7" id="KW-1185">Reference proteome</keyword>
<protein>
    <recommendedName>
        <fullName evidence="1">DNA (cytosine-5-)-methyltransferase</fullName>
        <ecNumber evidence="1">2.1.1.37</ecNumber>
    </recommendedName>
</protein>
<dbReference type="Proteomes" id="UP000675881">
    <property type="component" value="Chromosome 5"/>
</dbReference>